<dbReference type="EMBL" id="BMIB01000002">
    <property type="protein sequence ID" value="GGH64255.1"/>
    <property type="molecule type" value="Genomic_DNA"/>
</dbReference>
<organism evidence="1 2">
    <name type="scientific">Filimonas zeae</name>
    <dbReference type="NCBI Taxonomy" id="1737353"/>
    <lineage>
        <taxon>Bacteria</taxon>
        <taxon>Pseudomonadati</taxon>
        <taxon>Bacteroidota</taxon>
        <taxon>Chitinophagia</taxon>
        <taxon>Chitinophagales</taxon>
        <taxon>Chitinophagaceae</taxon>
        <taxon>Filimonas</taxon>
    </lineage>
</organism>
<accession>A0A917IX43</accession>
<reference evidence="1" key="2">
    <citation type="submission" date="2020-09" db="EMBL/GenBank/DDBJ databases">
        <authorList>
            <person name="Sun Q."/>
            <person name="Zhou Y."/>
        </authorList>
    </citation>
    <scope>NUCLEOTIDE SEQUENCE</scope>
    <source>
        <strain evidence="1">CGMCC 1.15290</strain>
    </source>
</reference>
<dbReference type="PROSITE" id="PS51257">
    <property type="entry name" value="PROKAR_LIPOPROTEIN"/>
    <property type="match status" value="1"/>
</dbReference>
<dbReference type="RefSeq" id="WP_188951513.1">
    <property type="nucleotide sequence ID" value="NZ_BMIB01000002.1"/>
</dbReference>
<dbReference type="AlphaFoldDB" id="A0A917IX43"/>
<evidence type="ECO:0000313" key="2">
    <source>
        <dbReference type="Proteomes" id="UP000627292"/>
    </source>
</evidence>
<dbReference type="Gene3D" id="3.90.930.1">
    <property type="match status" value="1"/>
</dbReference>
<proteinExistence type="predicted"/>
<sequence>MTLKPMAALIAMGTLVLTGCAKNKETEPVAPPPAPGKKVYFLLDKVEYKDSKKTAYFDYNPDSTVKQILHESEVSLAEVNYTYTNKNLIRVEVPGSVYVTNYGYTNGVMSHLEGSQNAGGGHRLEYDYNTNKSLKTMRHYKINEAGQQLLFTSAYQYSADNLLEKVTTVAAGAKLTWTLENYSDSCSIEPNLFITGNGLDEMYAIYNYPMLSYLPKLPGKITLTRTNGNNAPFIEKIYENACTITHKKLEKMKLRVTYPGSTPIVSNEEVILHYK</sequence>
<evidence type="ECO:0000313" key="1">
    <source>
        <dbReference type="EMBL" id="GGH64255.1"/>
    </source>
</evidence>
<name>A0A917IX43_9BACT</name>
<evidence type="ECO:0008006" key="3">
    <source>
        <dbReference type="Google" id="ProtNLM"/>
    </source>
</evidence>
<protein>
    <recommendedName>
        <fullName evidence="3">DUF4595 domain-containing protein</fullName>
    </recommendedName>
</protein>
<keyword evidence="2" id="KW-1185">Reference proteome</keyword>
<gene>
    <name evidence="1" type="ORF">GCM10011379_16100</name>
</gene>
<reference evidence="1" key="1">
    <citation type="journal article" date="2014" name="Int. J. Syst. Evol. Microbiol.">
        <title>Complete genome sequence of Corynebacterium casei LMG S-19264T (=DSM 44701T), isolated from a smear-ripened cheese.</title>
        <authorList>
            <consortium name="US DOE Joint Genome Institute (JGI-PGF)"/>
            <person name="Walter F."/>
            <person name="Albersmeier A."/>
            <person name="Kalinowski J."/>
            <person name="Ruckert C."/>
        </authorList>
    </citation>
    <scope>NUCLEOTIDE SEQUENCE</scope>
    <source>
        <strain evidence="1">CGMCC 1.15290</strain>
    </source>
</reference>
<dbReference type="Proteomes" id="UP000627292">
    <property type="component" value="Unassembled WGS sequence"/>
</dbReference>
<comment type="caution">
    <text evidence="1">The sequence shown here is derived from an EMBL/GenBank/DDBJ whole genome shotgun (WGS) entry which is preliminary data.</text>
</comment>